<protein>
    <submittedName>
        <fullName evidence="2">Uncharacterized protein</fullName>
    </submittedName>
</protein>
<comment type="caution">
    <text evidence="2">The sequence shown here is derived from an EMBL/GenBank/DDBJ whole genome shotgun (WGS) entry which is preliminary data.</text>
</comment>
<evidence type="ECO:0000313" key="3">
    <source>
        <dbReference type="Proteomes" id="UP000184031"/>
    </source>
</evidence>
<evidence type="ECO:0000313" key="4">
    <source>
        <dbReference type="Proteomes" id="UP000198940"/>
    </source>
</evidence>
<name>A0A1M7BI61_9FLAO</name>
<accession>A0A1M7BI61</accession>
<dbReference type="Proteomes" id="UP000198940">
    <property type="component" value="Unassembled WGS sequence"/>
</dbReference>
<dbReference type="STRING" id="1055723.SAMN05216293_3742"/>
<proteinExistence type="predicted"/>
<dbReference type="AlphaFoldDB" id="A0A1M7BI61"/>
<dbReference type="EMBL" id="FRAT01000011">
    <property type="protein sequence ID" value="SHL54738.1"/>
    <property type="molecule type" value="Genomic_DNA"/>
</dbReference>
<keyword evidence="4" id="KW-1185">Reference proteome</keyword>
<sequence length="210" mass="24906">MKSKDIDINQFEKIEDLYAFVDQNAFELERNRNITDLWVAYRNKSSDEGEKQKAQWEIDFSLFDVKGDKLFSQVYSSTETSERVKSYPNLNELQSEVIHYLTIRSEESSNPILKAKYNHLLWKCPNSIKHNKYAERAIENYIESIESYLDQFEEGHRKETPYQVGRLYETLLAVANSTKTELSPIKVLTKKLLFKSDFEFYTKHCRYPKN</sequence>
<gene>
    <name evidence="1" type="ORF">SAMN04487891_110180</name>
    <name evidence="2" type="ORF">SAMN05216293_3742</name>
</gene>
<dbReference type="Proteomes" id="UP000184031">
    <property type="component" value="Unassembled WGS sequence"/>
</dbReference>
<organism evidence="2 3">
    <name type="scientific">Flagellimonas taeanensis</name>
    <dbReference type="NCBI Taxonomy" id="1005926"/>
    <lineage>
        <taxon>Bacteria</taxon>
        <taxon>Pseudomonadati</taxon>
        <taxon>Bacteroidota</taxon>
        <taxon>Flavobacteriia</taxon>
        <taxon>Flavobacteriales</taxon>
        <taxon>Flavobacteriaceae</taxon>
        <taxon>Flagellimonas</taxon>
    </lineage>
</organism>
<dbReference type="EMBL" id="FOKU01000010">
    <property type="protein sequence ID" value="SFC41363.1"/>
    <property type="molecule type" value="Genomic_DNA"/>
</dbReference>
<reference evidence="2 3" key="1">
    <citation type="submission" date="2016-11" db="EMBL/GenBank/DDBJ databases">
        <authorList>
            <person name="Varghese N."/>
            <person name="Submissions S."/>
        </authorList>
    </citation>
    <scope>NUCLEOTIDE SEQUENCE [LARGE SCALE GENOMIC DNA]</scope>
    <source>
        <strain evidence="2 3">CGMCC 1.12174</strain>
        <strain evidence="1 4">DSM 26351</strain>
    </source>
</reference>
<dbReference type="OrthoDB" id="1123152at2"/>
<evidence type="ECO:0000313" key="2">
    <source>
        <dbReference type="EMBL" id="SHL54738.1"/>
    </source>
</evidence>
<evidence type="ECO:0000313" key="1">
    <source>
        <dbReference type="EMBL" id="SFC41363.1"/>
    </source>
</evidence>
<dbReference type="RefSeq" id="WP_072882402.1">
    <property type="nucleotide sequence ID" value="NZ_FOKU01000010.1"/>
</dbReference>